<evidence type="ECO:0000313" key="1">
    <source>
        <dbReference type="EMBL" id="KAF2132482.1"/>
    </source>
</evidence>
<protein>
    <recommendedName>
        <fullName evidence="3">Alcohol acetyltransferase</fullName>
    </recommendedName>
</protein>
<name>A0A6A6AKJ9_9PLEO</name>
<dbReference type="Pfam" id="PF07247">
    <property type="entry name" value="AATase"/>
    <property type="match status" value="1"/>
</dbReference>
<dbReference type="InterPro" id="IPR052058">
    <property type="entry name" value="Alcohol_O-acetyltransferase"/>
</dbReference>
<dbReference type="InterPro" id="IPR023213">
    <property type="entry name" value="CAT-like_dom_sf"/>
</dbReference>
<evidence type="ECO:0000313" key="2">
    <source>
        <dbReference type="Proteomes" id="UP000799771"/>
    </source>
</evidence>
<dbReference type="SUPFAM" id="SSF52777">
    <property type="entry name" value="CoA-dependent acyltransferases"/>
    <property type="match status" value="2"/>
</dbReference>
<keyword evidence="2" id="KW-1185">Reference proteome</keyword>
<dbReference type="Gene3D" id="3.30.559.10">
    <property type="entry name" value="Chloramphenicol acetyltransferase-like domain"/>
    <property type="match status" value="1"/>
</dbReference>
<evidence type="ECO:0008006" key="3">
    <source>
        <dbReference type="Google" id="ProtNLM"/>
    </source>
</evidence>
<dbReference type="InterPro" id="IPR010828">
    <property type="entry name" value="Atf2/Sli1-like"/>
</dbReference>
<organism evidence="1 2">
    <name type="scientific">Dothidotthia symphoricarpi CBS 119687</name>
    <dbReference type="NCBI Taxonomy" id="1392245"/>
    <lineage>
        <taxon>Eukaryota</taxon>
        <taxon>Fungi</taxon>
        <taxon>Dikarya</taxon>
        <taxon>Ascomycota</taxon>
        <taxon>Pezizomycotina</taxon>
        <taxon>Dothideomycetes</taxon>
        <taxon>Pleosporomycetidae</taxon>
        <taxon>Pleosporales</taxon>
        <taxon>Dothidotthiaceae</taxon>
        <taxon>Dothidotthia</taxon>
    </lineage>
</organism>
<gene>
    <name evidence="1" type="ORF">P153DRAFT_308779</name>
</gene>
<dbReference type="EMBL" id="ML977500">
    <property type="protein sequence ID" value="KAF2132482.1"/>
    <property type="molecule type" value="Genomic_DNA"/>
</dbReference>
<dbReference type="PANTHER" id="PTHR28037">
    <property type="entry name" value="ALCOHOL O-ACETYLTRANSFERASE 1-RELATED"/>
    <property type="match status" value="1"/>
</dbReference>
<accession>A0A6A6AKJ9</accession>
<reference evidence="1" key="1">
    <citation type="journal article" date="2020" name="Stud. Mycol.">
        <title>101 Dothideomycetes genomes: a test case for predicting lifestyles and emergence of pathogens.</title>
        <authorList>
            <person name="Haridas S."/>
            <person name="Albert R."/>
            <person name="Binder M."/>
            <person name="Bloem J."/>
            <person name="Labutti K."/>
            <person name="Salamov A."/>
            <person name="Andreopoulos B."/>
            <person name="Baker S."/>
            <person name="Barry K."/>
            <person name="Bills G."/>
            <person name="Bluhm B."/>
            <person name="Cannon C."/>
            <person name="Castanera R."/>
            <person name="Culley D."/>
            <person name="Daum C."/>
            <person name="Ezra D."/>
            <person name="Gonzalez J."/>
            <person name="Henrissat B."/>
            <person name="Kuo A."/>
            <person name="Liang C."/>
            <person name="Lipzen A."/>
            <person name="Lutzoni F."/>
            <person name="Magnuson J."/>
            <person name="Mondo S."/>
            <person name="Nolan M."/>
            <person name="Ohm R."/>
            <person name="Pangilinan J."/>
            <person name="Park H.-J."/>
            <person name="Ramirez L."/>
            <person name="Alfaro M."/>
            <person name="Sun H."/>
            <person name="Tritt A."/>
            <person name="Yoshinaga Y."/>
            <person name="Zwiers L.-H."/>
            <person name="Turgeon B."/>
            <person name="Goodwin S."/>
            <person name="Spatafora J."/>
            <person name="Crous P."/>
            <person name="Grigoriev I."/>
        </authorList>
    </citation>
    <scope>NUCLEOTIDE SEQUENCE</scope>
    <source>
        <strain evidence="1">CBS 119687</strain>
    </source>
</reference>
<dbReference type="RefSeq" id="XP_033526869.1">
    <property type="nucleotide sequence ID" value="XM_033664721.1"/>
</dbReference>
<sequence length="510" mass="57666">MADRSIQSTKAMALRKLGINETYQLAMYLLDQYRGTTLSCRYAIPPRLAPAQSRTHLEEVVKIAVVDIIMRHPMLQVGMMNATSKTPSWIQLRSLDLTQHIKWLYIEAHNDFEQTVQETFRVQLDDRFADLSIKQPCWKITVIRQGNAHIMEVLLTWNHPQFDGAGAKVFHEDFLEMLNKAENGAYERTGLDGDILTLPETPPFLPIPIESLKNLPLDLKYLAKVFWEETRPQFLNRDVSQAAWCPIRSSPYKTQFRAFFIDNASLLTILALCRQNKTTITGLINGLALIAFSSHLNSTIAPAFQSSTIMDHRRNLPPAPPDAPWVRSDRTVSNYVTQLPHRFDAEQVARIRSKLPADASEGRDLSTDLQHELWAVSAHNRQEIVHKLEAGLRNDLVGVFKYVTDWQQTMRDMAKKTRQFTWLVTNVGVLNGNTSDDGQRWSISRAQFGLSAEIPAAAIEFAPISVAGQGMCVSANWPDCAVDLMLGERIIADLERWLAQLATSGKIGFE</sequence>
<dbReference type="PANTHER" id="PTHR28037:SF1">
    <property type="entry name" value="ALCOHOL O-ACETYLTRANSFERASE 1-RELATED"/>
    <property type="match status" value="1"/>
</dbReference>
<dbReference type="GO" id="GO:0008080">
    <property type="term" value="F:N-acetyltransferase activity"/>
    <property type="evidence" value="ECO:0007669"/>
    <property type="project" value="TreeGrafter"/>
</dbReference>
<proteinExistence type="predicted"/>
<dbReference type="Proteomes" id="UP000799771">
    <property type="component" value="Unassembled WGS sequence"/>
</dbReference>
<dbReference type="OrthoDB" id="2150604at2759"/>
<dbReference type="GeneID" id="54405153"/>
<dbReference type="AlphaFoldDB" id="A0A6A6AKJ9"/>